<keyword evidence="2" id="KW-1185">Reference proteome</keyword>
<sequence length="86" mass="9447">MSAIKLDNMGHIRISAAVSLWRRPVSALAATKCTPQSDTWRIYGCGFIIPVFKAARVGTTTLCLCDMLIWLGQKHSELAELNATIL</sequence>
<organism evidence="1 2">
    <name type="scientific">Batillaria attramentaria</name>
    <dbReference type="NCBI Taxonomy" id="370345"/>
    <lineage>
        <taxon>Eukaryota</taxon>
        <taxon>Metazoa</taxon>
        <taxon>Spiralia</taxon>
        <taxon>Lophotrochozoa</taxon>
        <taxon>Mollusca</taxon>
        <taxon>Gastropoda</taxon>
        <taxon>Caenogastropoda</taxon>
        <taxon>Sorbeoconcha</taxon>
        <taxon>Cerithioidea</taxon>
        <taxon>Batillariidae</taxon>
        <taxon>Batillaria</taxon>
    </lineage>
</organism>
<name>A0ABD0J1D6_9CAEN</name>
<protein>
    <submittedName>
        <fullName evidence="1">Uncharacterized protein</fullName>
    </submittedName>
</protein>
<proteinExistence type="predicted"/>
<reference evidence="1 2" key="1">
    <citation type="journal article" date="2023" name="Sci. Data">
        <title>Genome assembly of the Korean intertidal mud-creeper Batillaria attramentaria.</title>
        <authorList>
            <person name="Patra A.K."/>
            <person name="Ho P.T."/>
            <person name="Jun S."/>
            <person name="Lee S.J."/>
            <person name="Kim Y."/>
            <person name="Won Y.J."/>
        </authorList>
    </citation>
    <scope>NUCLEOTIDE SEQUENCE [LARGE SCALE GENOMIC DNA]</scope>
    <source>
        <strain evidence="1">Wonlab-2016</strain>
    </source>
</reference>
<accession>A0ABD0J1D6</accession>
<dbReference type="Proteomes" id="UP001519460">
    <property type="component" value="Unassembled WGS sequence"/>
</dbReference>
<comment type="caution">
    <text evidence="1">The sequence shown here is derived from an EMBL/GenBank/DDBJ whole genome shotgun (WGS) entry which is preliminary data.</text>
</comment>
<gene>
    <name evidence="1" type="ORF">BaRGS_00040037</name>
</gene>
<evidence type="ECO:0000313" key="2">
    <source>
        <dbReference type="Proteomes" id="UP001519460"/>
    </source>
</evidence>
<evidence type="ECO:0000313" key="1">
    <source>
        <dbReference type="EMBL" id="KAK7449352.1"/>
    </source>
</evidence>
<dbReference type="AlphaFoldDB" id="A0ABD0J1D6"/>
<dbReference type="EMBL" id="JACVVK020000752">
    <property type="protein sequence ID" value="KAK7449352.1"/>
    <property type="molecule type" value="Genomic_DNA"/>
</dbReference>